<evidence type="ECO:0000256" key="1">
    <source>
        <dbReference type="SAM" id="MobiDB-lite"/>
    </source>
</evidence>
<comment type="caution">
    <text evidence="2">The sequence shown here is derived from an EMBL/GenBank/DDBJ whole genome shotgun (WGS) entry which is preliminary data.</text>
</comment>
<dbReference type="EMBL" id="BNFF01000001">
    <property type="protein sequence ID" value="GHK53854.1"/>
    <property type="molecule type" value="Genomic_DNA"/>
</dbReference>
<name>A0A919HX72_KLEPN</name>
<accession>A0A919HX72</accession>
<organism evidence="2 3">
    <name type="scientific">Klebsiella pneumoniae</name>
    <dbReference type="NCBI Taxonomy" id="573"/>
    <lineage>
        <taxon>Bacteria</taxon>
        <taxon>Pseudomonadati</taxon>
        <taxon>Pseudomonadota</taxon>
        <taxon>Gammaproteobacteria</taxon>
        <taxon>Enterobacterales</taxon>
        <taxon>Enterobacteriaceae</taxon>
        <taxon>Klebsiella/Raoultella group</taxon>
        <taxon>Klebsiella</taxon>
        <taxon>Klebsiella pneumoniae complex</taxon>
    </lineage>
</organism>
<feature type="compositionally biased region" description="Basic and acidic residues" evidence="1">
    <location>
        <begin position="56"/>
        <end position="71"/>
    </location>
</feature>
<evidence type="ECO:0008006" key="4">
    <source>
        <dbReference type="Google" id="ProtNLM"/>
    </source>
</evidence>
<proteinExistence type="predicted"/>
<reference evidence="2" key="1">
    <citation type="submission" date="2020-10" db="EMBL/GenBank/DDBJ databases">
        <title>Genome Sequence of ESBL Producing Zambian Clinical Strains.</title>
        <authorList>
            <person name="Shawa M."/>
            <person name="Furuta Y."/>
            <person name="Simbotwe M."/>
            <person name="Mulenga E."/>
            <person name="Mubanga M."/>
            <person name="Mulenga G."/>
            <person name="Kaile C."/>
            <person name="Zorigt T."/>
            <person name="Hang'ombe B."/>
            <person name="Higashi H."/>
        </authorList>
    </citation>
    <scope>NUCLEOTIDE SEQUENCE</scope>
    <source>
        <strain evidence="2">Zam_UTH_09</strain>
    </source>
</reference>
<dbReference type="AlphaFoldDB" id="A0A919HX72"/>
<feature type="compositionally biased region" description="Low complexity" evidence="1">
    <location>
        <begin position="36"/>
        <end position="49"/>
    </location>
</feature>
<feature type="region of interest" description="Disordered" evidence="1">
    <location>
        <begin position="24"/>
        <end position="81"/>
    </location>
</feature>
<feature type="region of interest" description="Disordered" evidence="1">
    <location>
        <begin position="131"/>
        <end position="160"/>
    </location>
</feature>
<evidence type="ECO:0000313" key="2">
    <source>
        <dbReference type="EMBL" id="GHK53854.1"/>
    </source>
</evidence>
<sequence>MQEQERYEQQLYQLSQRLMLQSQLNDQQALERRRAAAGGHAPGTGERPAGPGPEPAGRRDRSRPLHARESEFAQWQAQQTQHDAIQQQIAALRPLLETLPTSDETEVEAESAIPDNWREIHEECLSLHSQLVAQQQQETRKRRVWTSRRRNLPPPRRQPL</sequence>
<dbReference type="Proteomes" id="UP000655094">
    <property type="component" value="Unassembled WGS sequence"/>
</dbReference>
<feature type="compositionally biased region" description="Basic residues" evidence="1">
    <location>
        <begin position="140"/>
        <end position="151"/>
    </location>
</feature>
<gene>
    <name evidence="2" type="ORF">KPZU09_35900</name>
</gene>
<protein>
    <recommendedName>
        <fullName evidence="4">Exonuclease SbcC</fullName>
    </recommendedName>
</protein>
<evidence type="ECO:0000313" key="3">
    <source>
        <dbReference type="Proteomes" id="UP000655094"/>
    </source>
</evidence>